<dbReference type="OrthoDB" id="7933078at2759"/>
<sequence length="349" mass="39321">MNYERMTEPEDEERSVQNRSNDDGNNTRQIPQAAQQNDAENNPEDNVKYFTSSPATELQQIINNNGQNNITHNLTGNAKYYIASSTTGTVTILTETVFGFFVAPDLHPHSLALCDESTQKLFLCNIYTILMTQLLFTTGVISIFLYHEATKHFVLENKEVIIPVLIVNIIIVIMTSCSEKIRRQHPINLVVLIIFSCTMSLFFGIATSLLKTHYLLLMITVMTAVNIAAVIIFVMQTKYKFTPWRCGGITIIISFLALGLSAGFLLDSFWEAALGIFVALVVCSSIIFDAQRIICGWHTYEFKPNEYTFGALSLYFDSIDFLIPFSRVRKRSPILVLSKQDLPASLRNA</sequence>
<feature type="transmembrane region" description="Helical" evidence="5">
    <location>
        <begin position="215"/>
        <end position="234"/>
    </location>
</feature>
<dbReference type="Proteomes" id="UP000515160">
    <property type="component" value="Chromosome 3"/>
</dbReference>
<keyword evidence="7" id="KW-1185">Reference proteome</keyword>
<evidence type="ECO:0000313" key="8">
    <source>
        <dbReference type="RefSeq" id="XP_034111274.1"/>
    </source>
</evidence>
<evidence type="ECO:0000256" key="5">
    <source>
        <dbReference type="RuleBase" id="RU004379"/>
    </source>
</evidence>
<proteinExistence type="inferred from homology"/>
<feature type="transmembrane region" description="Helical" evidence="5">
    <location>
        <begin position="126"/>
        <end position="145"/>
    </location>
</feature>
<comment type="similarity">
    <text evidence="5">Belongs to the BI1 family.</text>
</comment>
<dbReference type="RefSeq" id="XP_034111274.1">
    <property type="nucleotide sequence ID" value="XM_034255383.2"/>
</dbReference>
<feature type="transmembrane region" description="Helical" evidence="5">
    <location>
        <begin position="246"/>
        <end position="266"/>
    </location>
</feature>
<feature type="compositionally biased region" description="Basic and acidic residues" evidence="6">
    <location>
        <begin position="1"/>
        <end position="22"/>
    </location>
</feature>
<accession>A0A6P8XEY2</accession>
<feature type="transmembrane region" description="Helical" evidence="5">
    <location>
        <begin position="272"/>
        <end position="290"/>
    </location>
</feature>
<reference evidence="8" key="1">
    <citation type="submission" date="2025-08" db="UniProtKB">
        <authorList>
            <consortium name="RefSeq"/>
        </authorList>
    </citation>
    <scope>IDENTIFICATION</scope>
    <source>
        <strain evidence="8">15112-1751.03</strain>
        <tissue evidence="8">Whole Adult</tissue>
    </source>
</reference>
<keyword evidence="4 5" id="KW-0472">Membrane</keyword>
<dbReference type="GeneID" id="117572524"/>
<dbReference type="PANTHER" id="PTHR23291:SF47">
    <property type="entry name" value="TRANSMEMBRANE BAX INHIBITOR MOTIF CONTAINING 7"/>
    <property type="match status" value="1"/>
</dbReference>
<evidence type="ECO:0000256" key="3">
    <source>
        <dbReference type="ARBA" id="ARBA00022989"/>
    </source>
</evidence>
<dbReference type="AlphaFoldDB" id="A0A6P8XEY2"/>
<evidence type="ECO:0000256" key="2">
    <source>
        <dbReference type="ARBA" id="ARBA00022692"/>
    </source>
</evidence>
<keyword evidence="2 5" id="KW-0812">Transmembrane</keyword>
<organism evidence="7 8">
    <name type="scientific">Drosophila albomicans</name>
    <name type="common">Fruit fly</name>
    <dbReference type="NCBI Taxonomy" id="7291"/>
    <lineage>
        <taxon>Eukaryota</taxon>
        <taxon>Metazoa</taxon>
        <taxon>Ecdysozoa</taxon>
        <taxon>Arthropoda</taxon>
        <taxon>Hexapoda</taxon>
        <taxon>Insecta</taxon>
        <taxon>Pterygota</taxon>
        <taxon>Neoptera</taxon>
        <taxon>Endopterygota</taxon>
        <taxon>Diptera</taxon>
        <taxon>Brachycera</taxon>
        <taxon>Muscomorpha</taxon>
        <taxon>Ephydroidea</taxon>
        <taxon>Drosophilidae</taxon>
        <taxon>Drosophila</taxon>
    </lineage>
</organism>
<dbReference type="Pfam" id="PF01027">
    <property type="entry name" value="Bax1-I"/>
    <property type="match status" value="1"/>
</dbReference>
<name>A0A6P8XEY2_DROAB</name>
<protein>
    <submittedName>
        <fullName evidence="8">Protein lifeguard 2-like</fullName>
    </submittedName>
</protein>
<feature type="compositionally biased region" description="Polar residues" evidence="6">
    <location>
        <begin position="23"/>
        <end position="40"/>
    </location>
</feature>
<keyword evidence="3 5" id="KW-1133">Transmembrane helix</keyword>
<evidence type="ECO:0000256" key="1">
    <source>
        <dbReference type="ARBA" id="ARBA00004141"/>
    </source>
</evidence>
<dbReference type="InterPro" id="IPR006214">
    <property type="entry name" value="Bax_inhibitor_1-related"/>
</dbReference>
<evidence type="ECO:0000313" key="7">
    <source>
        <dbReference type="Proteomes" id="UP000515160"/>
    </source>
</evidence>
<feature type="region of interest" description="Disordered" evidence="6">
    <location>
        <begin position="1"/>
        <end position="47"/>
    </location>
</feature>
<dbReference type="PANTHER" id="PTHR23291">
    <property type="entry name" value="BAX INHIBITOR-RELATED"/>
    <property type="match status" value="1"/>
</dbReference>
<evidence type="ECO:0000256" key="4">
    <source>
        <dbReference type="ARBA" id="ARBA00023136"/>
    </source>
</evidence>
<feature type="transmembrane region" description="Helical" evidence="5">
    <location>
        <begin position="189"/>
        <end position="209"/>
    </location>
</feature>
<comment type="subcellular location">
    <subcellularLocation>
        <location evidence="1">Membrane</location>
        <topology evidence="1">Multi-pass membrane protein</topology>
    </subcellularLocation>
</comment>
<dbReference type="GO" id="GO:0016020">
    <property type="term" value="C:membrane"/>
    <property type="evidence" value="ECO:0007669"/>
    <property type="project" value="UniProtKB-SubCell"/>
</dbReference>
<evidence type="ECO:0000256" key="6">
    <source>
        <dbReference type="SAM" id="MobiDB-lite"/>
    </source>
</evidence>
<gene>
    <name evidence="8" type="primary">LOC117572524</name>
</gene>
<feature type="transmembrane region" description="Helical" evidence="5">
    <location>
        <begin position="160"/>
        <end position="177"/>
    </location>
</feature>